<dbReference type="PANTHER" id="PTHR48100:SF62">
    <property type="entry name" value="GLUCOSYL-3-PHOSPHOGLYCERATE PHOSPHATASE"/>
    <property type="match status" value="1"/>
</dbReference>
<dbReference type="SUPFAM" id="SSF53254">
    <property type="entry name" value="Phosphoglycerate mutase-like"/>
    <property type="match status" value="1"/>
</dbReference>
<gene>
    <name evidence="3" type="ORF">JL107_11670</name>
</gene>
<dbReference type="EMBL" id="JAERWL010000009">
    <property type="protein sequence ID" value="MBM9477107.1"/>
    <property type="molecule type" value="Genomic_DNA"/>
</dbReference>
<dbReference type="InterPro" id="IPR050275">
    <property type="entry name" value="PGM_Phosphatase"/>
</dbReference>
<organism evidence="3 4">
    <name type="scientific">Nakamurella flavida</name>
    <dbReference type="NCBI Taxonomy" id="363630"/>
    <lineage>
        <taxon>Bacteria</taxon>
        <taxon>Bacillati</taxon>
        <taxon>Actinomycetota</taxon>
        <taxon>Actinomycetes</taxon>
        <taxon>Nakamurellales</taxon>
        <taxon>Nakamurellaceae</taxon>
        <taxon>Nakamurella</taxon>
    </lineage>
</organism>
<dbReference type="PANTHER" id="PTHR48100">
    <property type="entry name" value="BROAD-SPECIFICITY PHOSPHATASE YOR283W-RELATED"/>
    <property type="match status" value="1"/>
</dbReference>
<dbReference type="RefSeq" id="WP_205257201.1">
    <property type="nucleotide sequence ID" value="NZ_BAAAPV010000001.1"/>
</dbReference>
<dbReference type="InterPro" id="IPR013078">
    <property type="entry name" value="His_Pase_superF_clade-1"/>
</dbReference>
<proteinExistence type="predicted"/>
<keyword evidence="4" id="KW-1185">Reference proteome</keyword>
<accession>A0A939C6E2</accession>
<dbReference type="Gene3D" id="3.40.50.1240">
    <property type="entry name" value="Phosphoglycerate mutase-like"/>
    <property type="match status" value="1"/>
</dbReference>
<dbReference type="InterPro" id="IPR029033">
    <property type="entry name" value="His_PPase_superfam"/>
</dbReference>
<dbReference type="PROSITE" id="PS00175">
    <property type="entry name" value="PG_MUTASE"/>
    <property type="match status" value="1"/>
</dbReference>
<dbReference type="CDD" id="cd07067">
    <property type="entry name" value="HP_PGM_like"/>
    <property type="match status" value="1"/>
</dbReference>
<evidence type="ECO:0000313" key="4">
    <source>
        <dbReference type="Proteomes" id="UP000663801"/>
    </source>
</evidence>
<dbReference type="GO" id="GO:0005737">
    <property type="term" value="C:cytoplasm"/>
    <property type="evidence" value="ECO:0007669"/>
    <property type="project" value="TreeGrafter"/>
</dbReference>
<feature type="active site" description="Tele-phosphohistidine intermediate" evidence="1">
    <location>
        <position position="11"/>
    </location>
</feature>
<evidence type="ECO:0000256" key="2">
    <source>
        <dbReference type="PIRSR" id="PIRSR613078-2"/>
    </source>
</evidence>
<dbReference type="Proteomes" id="UP000663801">
    <property type="component" value="Unassembled WGS sequence"/>
</dbReference>
<sequence>MTLEHLIVLRHGETEWNAAHRLQGHRDTQLNARGRRQAREAAPSVVALAPEVIVSSDLMRARETASAVAVLTDLAVSTDPRLRETSLGLWEGLTRDEVEAGWPDEWQAWRTTTSHAAPPEGESRWQVAQRAVEVVRELDAGPARRALLVAHGGLIVGLTGLLLGLPETSWSTLVGVGNCHWVALHRMDGRWRLHAYNAGLGGVVLPTEDDEVAGL</sequence>
<dbReference type="Pfam" id="PF00300">
    <property type="entry name" value="His_Phos_1"/>
    <property type="match status" value="1"/>
</dbReference>
<reference evidence="3" key="1">
    <citation type="submission" date="2021-01" db="EMBL/GenBank/DDBJ databases">
        <title>KCTC 19127 draft genome.</title>
        <authorList>
            <person name="An D."/>
        </authorList>
    </citation>
    <scope>NUCLEOTIDE SEQUENCE</scope>
    <source>
        <strain evidence="3">KCTC 19127</strain>
    </source>
</reference>
<evidence type="ECO:0000256" key="1">
    <source>
        <dbReference type="PIRSR" id="PIRSR613078-1"/>
    </source>
</evidence>
<protein>
    <submittedName>
        <fullName evidence="3">Histidine phosphatase family protein</fullName>
    </submittedName>
</protein>
<dbReference type="InterPro" id="IPR001345">
    <property type="entry name" value="PG/BPGM_mutase_AS"/>
</dbReference>
<dbReference type="GO" id="GO:0016791">
    <property type="term" value="F:phosphatase activity"/>
    <property type="evidence" value="ECO:0007669"/>
    <property type="project" value="TreeGrafter"/>
</dbReference>
<dbReference type="SMART" id="SM00855">
    <property type="entry name" value="PGAM"/>
    <property type="match status" value="1"/>
</dbReference>
<feature type="active site" description="Proton donor/acceptor" evidence="1">
    <location>
        <position position="84"/>
    </location>
</feature>
<evidence type="ECO:0000313" key="3">
    <source>
        <dbReference type="EMBL" id="MBM9477107.1"/>
    </source>
</evidence>
<feature type="binding site" evidence="2">
    <location>
        <position position="60"/>
    </location>
    <ligand>
        <name>substrate</name>
    </ligand>
</feature>
<feature type="binding site" evidence="2">
    <location>
        <begin position="10"/>
        <end position="17"/>
    </location>
    <ligand>
        <name>substrate</name>
    </ligand>
</feature>
<name>A0A939C6E2_9ACTN</name>
<dbReference type="AlphaFoldDB" id="A0A939C6E2"/>
<comment type="caution">
    <text evidence="3">The sequence shown here is derived from an EMBL/GenBank/DDBJ whole genome shotgun (WGS) entry which is preliminary data.</text>
</comment>